<dbReference type="InterPro" id="IPR050592">
    <property type="entry name" value="GDSL_lipolytic_enzyme"/>
</dbReference>
<dbReference type="GeneID" id="105044031"/>
<accession>A0A6I9R416</accession>
<evidence type="ECO:0000256" key="2">
    <source>
        <dbReference type="SAM" id="SignalP"/>
    </source>
</evidence>
<dbReference type="OrthoDB" id="1600564at2759"/>
<sequence>MESRSLVLGASFMALCILVGQALADTKNQTAPKIPAVIVFGDSIVDPGNNNDLETLIKCNFPPYGQDFINHQATGRFSNGRIPSDLIASKLGVKELVPPYIGYDLKPEDILTGVSFASGATGYDPLTPAILNVIPMTDELKLFGEYKERLKAIAGEERAASIVSNSLYIVCSGTDDIANTYYTTPFRILEYDIRSYVDLLIRGASSFLEELIHMGAQKIVFVGLPPIGCVPSQRTLGGGIQRNCEPKRNQAAQLFNSKIQKEIDTLNKEHKGIMVAYVDIYSMLIDLIFHPSKYGFEVSNRGCCGTGEIEVTLLCNKVTASVCPDVTKYVFWDSYHPTERAYKIMVEKIYQETIRLLG</sequence>
<dbReference type="SUPFAM" id="SSF52266">
    <property type="entry name" value="SGNH hydrolase"/>
    <property type="match status" value="1"/>
</dbReference>
<dbReference type="InterPro" id="IPR036514">
    <property type="entry name" value="SGNH_hydro_sf"/>
</dbReference>
<dbReference type="Proteomes" id="UP000504607">
    <property type="component" value="Chromosome 4"/>
</dbReference>
<evidence type="ECO:0000256" key="1">
    <source>
        <dbReference type="ARBA" id="ARBA00008668"/>
    </source>
</evidence>
<dbReference type="InterPro" id="IPR001087">
    <property type="entry name" value="GDSL"/>
</dbReference>
<dbReference type="Pfam" id="PF00657">
    <property type="entry name" value="Lipase_GDSL"/>
    <property type="match status" value="1"/>
</dbReference>
<evidence type="ECO:0000313" key="4">
    <source>
        <dbReference type="RefSeq" id="XP_010920107.1"/>
    </source>
</evidence>
<protein>
    <submittedName>
        <fullName evidence="4">GDSL esterase/lipase EXL3</fullName>
    </submittedName>
</protein>
<keyword evidence="2" id="KW-0732">Signal</keyword>
<dbReference type="CDD" id="cd01837">
    <property type="entry name" value="SGNH_plant_lipase_like"/>
    <property type="match status" value="1"/>
</dbReference>
<keyword evidence="3" id="KW-1185">Reference proteome</keyword>
<organism evidence="3 4">
    <name type="scientific">Elaeis guineensis var. tenera</name>
    <name type="common">Oil palm</name>
    <dbReference type="NCBI Taxonomy" id="51953"/>
    <lineage>
        <taxon>Eukaryota</taxon>
        <taxon>Viridiplantae</taxon>
        <taxon>Streptophyta</taxon>
        <taxon>Embryophyta</taxon>
        <taxon>Tracheophyta</taxon>
        <taxon>Spermatophyta</taxon>
        <taxon>Magnoliopsida</taxon>
        <taxon>Liliopsida</taxon>
        <taxon>Arecaceae</taxon>
        <taxon>Arecoideae</taxon>
        <taxon>Cocoseae</taxon>
        <taxon>Elaeidinae</taxon>
        <taxon>Elaeis</taxon>
    </lineage>
</organism>
<gene>
    <name evidence="4" type="primary">LOC105044031</name>
</gene>
<feature type="signal peptide" evidence="2">
    <location>
        <begin position="1"/>
        <end position="24"/>
    </location>
</feature>
<dbReference type="InterPro" id="IPR035669">
    <property type="entry name" value="SGNH_plant_lipase-like"/>
</dbReference>
<dbReference type="AlphaFoldDB" id="A0A6I9R416"/>
<dbReference type="PANTHER" id="PTHR45642">
    <property type="entry name" value="GDSL ESTERASE/LIPASE EXL3"/>
    <property type="match status" value="1"/>
</dbReference>
<feature type="chain" id="PRO_5026762331" evidence="2">
    <location>
        <begin position="25"/>
        <end position="358"/>
    </location>
</feature>
<dbReference type="RefSeq" id="XP_010920107.1">
    <property type="nucleotide sequence ID" value="XM_010921805.3"/>
</dbReference>
<name>A0A6I9R416_ELAGV</name>
<proteinExistence type="inferred from homology"/>
<dbReference type="Gene3D" id="3.40.50.1110">
    <property type="entry name" value="SGNH hydrolase"/>
    <property type="match status" value="1"/>
</dbReference>
<comment type="similarity">
    <text evidence="1">Belongs to the 'GDSL' lipolytic enzyme family.</text>
</comment>
<reference evidence="4" key="1">
    <citation type="submission" date="2025-08" db="UniProtKB">
        <authorList>
            <consortium name="RefSeq"/>
        </authorList>
    </citation>
    <scope>IDENTIFICATION</scope>
</reference>
<dbReference type="KEGG" id="egu:105044031"/>
<dbReference type="GO" id="GO:0016788">
    <property type="term" value="F:hydrolase activity, acting on ester bonds"/>
    <property type="evidence" value="ECO:0007669"/>
    <property type="project" value="InterPro"/>
</dbReference>
<dbReference type="FunFam" id="3.40.50.1110:FF:000003">
    <property type="entry name" value="GDSL esterase/lipase APG"/>
    <property type="match status" value="1"/>
</dbReference>
<dbReference type="FunCoup" id="A0A6I9R416">
    <property type="interactions" value="44"/>
</dbReference>
<dbReference type="PANTHER" id="PTHR45642:SF95">
    <property type="entry name" value="GDSL-LIKE LIPASE_ACYLHYDROLASE FAMILY PROTEIN, EXPRESSED"/>
    <property type="match status" value="1"/>
</dbReference>
<dbReference type="InParanoid" id="A0A6I9R416"/>
<evidence type="ECO:0000313" key="3">
    <source>
        <dbReference type="Proteomes" id="UP000504607"/>
    </source>
</evidence>